<evidence type="ECO:0000313" key="5">
    <source>
        <dbReference type="Proteomes" id="UP001596527"/>
    </source>
</evidence>
<dbReference type="Gene3D" id="3.30.300.30">
    <property type="match status" value="1"/>
</dbReference>
<dbReference type="InterPro" id="IPR045851">
    <property type="entry name" value="AMP-bd_C_sf"/>
</dbReference>
<dbReference type="InterPro" id="IPR025110">
    <property type="entry name" value="AMP-bd_C"/>
</dbReference>
<dbReference type="EMBL" id="JBHTEF010000001">
    <property type="protein sequence ID" value="MFC7582193.1"/>
    <property type="molecule type" value="Genomic_DNA"/>
</dbReference>
<protein>
    <submittedName>
        <fullName evidence="4">AMP-binding protein</fullName>
    </submittedName>
</protein>
<evidence type="ECO:0000259" key="3">
    <source>
        <dbReference type="Pfam" id="PF13193"/>
    </source>
</evidence>
<dbReference type="Gene3D" id="3.40.50.12780">
    <property type="entry name" value="N-terminal domain of ligase-like"/>
    <property type="match status" value="1"/>
</dbReference>
<evidence type="ECO:0000259" key="2">
    <source>
        <dbReference type="Pfam" id="PF00501"/>
    </source>
</evidence>
<dbReference type="InterPro" id="IPR000873">
    <property type="entry name" value="AMP-dep_synth/lig_dom"/>
</dbReference>
<proteinExistence type="predicted"/>
<evidence type="ECO:0000313" key="4">
    <source>
        <dbReference type="EMBL" id="MFC7582193.1"/>
    </source>
</evidence>
<dbReference type="Proteomes" id="UP001596527">
    <property type="component" value="Unassembled WGS sequence"/>
</dbReference>
<feature type="compositionally biased region" description="Polar residues" evidence="1">
    <location>
        <begin position="67"/>
        <end position="79"/>
    </location>
</feature>
<feature type="region of interest" description="Disordered" evidence="1">
    <location>
        <begin position="67"/>
        <end position="90"/>
    </location>
</feature>
<dbReference type="Pfam" id="PF13193">
    <property type="entry name" value="AMP-binding_C"/>
    <property type="match status" value="1"/>
</dbReference>
<dbReference type="Pfam" id="PF00501">
    <property type="entry name" value="AMP-binding"/>
    <property type="match status" value="1"/>
</dbReference>
<accession>A0ABW2SRR3</accession>
<reference evidence="5" key="1">
    <citation type="journal article" date="2019" name="Int. J. Syst. Evol. Microbiol.">
        <title>The Global Catalogue of Microorganisms (GCM) 10K type strain sequencing project: providing services to taxonomists for standard genome sequencing and annotation.</title>
        <authorList>
            <consortium name="The Broad Institute Genomics Platform"/>
            <consortium name="The Broad Institute Genome Sequencing Center for Infectious Disease"/>
            <person name="Wu L."/>
            <person name="Ma J."/>
        </authorList>
    </citation>
    <scope>NUCLEOTIDE SEQUENCE [LARGE SCALE GENOMIC DNA]</scope>
    <source>
        <strain evidence="5">CCUG 56698</strain>
    </source>
</reference>
<dbReference type="RefSeq" id="WP_380976095.1">
    <property type="nucleotide sequence ID" value="NZ_JBHTEF010000001.1"/>
</dbReference>
<comment type="caution">
    <text evidence="4">The sequence shown here is derived from an EMBL/GenBank/DDBJ whole genome shotgun (WGS) entry which is preliminary data.</text>
</comment>
<dbReference type="PANTHER" id="PTHR43767:SF1">
    <property type="entry name" value="NONRIBOSOMAL PEPTIDE SYNTHASE PES1 (EUROFUNG)-RELATED"/>
    <property type="match status" value="1"/>
</dbReference>
<name>A0ABW2SRR3_9ACTO</name>
<feature type="domain" description="AMP-binding enzyme C-terminal" evidence="3">
    <location>
        <begin position="346"/>
        <end position="433"/>
    </location>
</feature>
<organism evidence="4 5">
    <name type="scientific">Schaalia naturae</name>
    <dbReference type="NCBI Taxonomy" id="635203"/>
    <lineage>
        <taxon>Bacteria</taxon>
        <taxon>Bacillati</taxon>
        <taxon>Actinomycetota</taxon>
        <taxon>Actinomycetes</taxon>
        <taxon>Actinomycetales</taxon>
        <taxon>Actinomycetaceae</taxon>
        <taxon>Schaalia</taxon>
    </lineage>
</organism>
<evidence type="ECO:0000256" key="1">
    <source>
        <dbReference type="SAM" id="MobiDB-lite"/>
    </source>
</evidence>
<dbReference type="PANTHER" id="PTHR43767">
    <property type="entry name" value="LONG-CHAIN-FATTY-ACID--COA LIGASE"/>
    <property type="match status" value="1"/>
</dbReference>
<dbReference type="SUPFAM" id="SSF56801">
    <property type="entry name" value="Acetyl-CoA synthetase-like"/>
    <property type="match status" value="1"/>
</dbReference>
<dbReference type="InterPro" id="IPR042099">
    <property type="entry name" value="ANL_N_sf"/>
</dbReference>
<feature type="domain" description="AMP-dependent synthetase/ligase" evidence="2">
    <location>
        <begin position="41"/>
        <end position="265"/>
    </location>
</feature>
<dbReference type="InterPro" id="IPR050237">
    <property type="entry name" value="ATP-dep_AMP-bd_enzyme"/>
</dbReference>
<sequence>MASEGPRILTVPGGTSPGAAAMAFASLHKLVELHEAREAHASGDAADAPSPSAPHTVVVLRPPASVAHQSLRQAAESPSSPFPELPDDQAADPHLLDGVDLVVPTSGSSTGTPHLVGLSVEAMLASARATHDVLGGPGNWILALPAHHIAGAQVLFRAAVSGTDPFIVDMTGGFSPARLLPAIAGATAEADAPGYLSLVPVQLRACLEAGGDVVAALTRLSAVLVGGSSVDRALVEAARERGIPVVTTYGMTETCGGCVYDALPLPGVSVRSVDVDGQQRLAVAGAVLLTRYLDGPAPFIDEGGVRWLLTGDLGLITPARTVEVLGRADDVIVSGGLSIAPAPVRQAVLSTPGVADAWILGLPDPKWESVVAAAVVPDPALGVSAAPTGSAPSPALRALSASIRDHVGRELGRAQSPRVVVALERLPLLDSGKTNPRAVLEAVRARLGTAAAWQR</sequence>
<gene>
    <name evidence="4" type="ORF">ACFQWG_13425</name>
</gene>
<keyword evidence="5" id="KW-1185">Reference proteome</keyword>